<comment type="caution">
    <text evidence="1">The sequence shown here is derived from an EMBL/GenBank/DDBJ whole genome shotgun (WGS) entry which is preliminary data.</text>
</comment>
<proteinExistence type="predicted"/>
<sequence>MIIYAIRLSLPESKEELVLRSEDTHPRQAAGASGLRMGVAFFHVGISPAVRYRSSPGFLYDSSVLSIPSSRGRRRVKARKAMKDLGLHSRKSLYSFSISSRERGRQTVRKMEIFFLGLTKLSYTPLRRGGIGIEKEAFRYTTQCGLNGCGSQSERTFLLRNEWETWLYTSIPFRT</sequence>
<gene>
    <name evidence="1" type="ORF">RIF29_24658</name>
</gene>
<dbReference type="Proteomes" id="UP001372338">
    <property type="component" value="Unassembled WGS sequence"/>
</dbReference>
<keyword evidence="2" id="KW-1185">Reference proteome</keyword>
<protein>
    <submittedName>
        <fullName evidence="1">Uncharacterized protein</fullName>
    </submittedName>
</protein>
<reference evidence="1 2" key="1">
    <citation type="submission" date="2024-01" db="EMBL/GenBank/DDBJ databases">
        <title>The genomes of 5 underutilized Papilionoideae crops provide insights into root nodulation and disease resistanc.</title>
        <authorList>
            <person name="Yuan L."/>
        </authorList>
    </citation>
    <scope>NUCLEOTIDE SEQUENCE [LARGE SCALE GENOMIC DNA]</scope>
    <source>
        <strain evidence="1">ZHUSHIDOU_FW_LH</strain>
        <tissue evidence="1">Leaf</tissue>
    </source>
</reference>
<evidence type="ECO:0000313" key="1">
    <source>
        <dbReference type="EMBL" id="KAK7259063.1"/>
    </source>
</evidence>
<accession>A0AAN9EKV2</accession>
<name>A0AAN9EKV2_CROPI</name>
<dbReference type="AlphaFoldDB" id="A0AAN9EKV2"/>
<evidence type="ECO:0000313" key="2">
    <source>
        <dbReference type="Proteomes" id="UP001372338"/>
    </source>
</evidence>
<dbReference type="EMBL" id="JAYWIO010000005">
    <property type="protein sequence ID" value="KAK7259063.1"/>
    <property type="molecule type" value="Genomic_DNA"/>
</dbReference>
<organism evidence="1 2">
    <name type="scientific">Crotalaria pallida</name>
    <name type="common">Smooth rattlebox</name>
    <name type="synonym">Crotalaria striata</name>
    <dbReference type="NCBI Taxonomy" id="3830"/>
    <lineage>
        <taxon>Eukaryota</taxon>
        <taxon>Viridiplantae</taxon>
        <taxon>Streptophyta</taxon>
        <taxon>Embryophyta</taxon>
        <taxon>Tracheophyta</taxon>
        <taxon>Spermatophyta</taxon>
        <taxon>Magnoliopsida</taxon>
        <taxon>eudicotyledons</taxon>
        <taxon>Gunneridae</taxon>
        <taxon>Pentapetalae</taxon>
        <taxon>rosids</taxon>
        <taxon>fabids</taxon>
        <taxon>Fabales</taxon>
        <taxon>Fabaceae</taxon>
        <taxon>Papilionoideae</taxon>
        <taxon>50 kb inversion clade</taxon>
        <taxon>genistoids sensu lato</taxon>
        <taxon>core genistoids</taxon>
        <taxon>Crotalarieae</taxon>
        <taxon>Crotalaria</taxon>
    </lineage>
</organism>